<dbReference type="AlphaFoldDB" id="A0AAV5FD28"/>
<dbReference type="Proteomes" id="UP001054889">
    <property type="component" value="Unassembled WGS sequence"/>
</dbReference>
<comment type="caution">
    <text evidence="1">The sequence shown here is derived from an EMBL/GenBank/DDBJ whole genome shotgun (WGS) entry which is preliminary data.</text>
</comment>
<dbReference type="EMBL" id="BQKI01000084">
    <property type="protein sequence ID" value="GJN32882.1"/>
    <property type="molecule type" value="Genomic_DNA"/>
</dbReference>
<evidence type="ECO:0000313" key="1">
    <source>
        <dbReference type="EMBL" id="GJN32882.1"/>
    </source>
</evidence>
<sequence length="94" mass="9924">MIKNAVASLLMVRAHLHHLPRAAPAPTYRRLLLLPVPRLRLAASASVHAAAMSTAAAAQAVADKKRALRTEVRKALKALSSDKRASEGDASGLP</sequence>
<reference evidence="1" key="2">
    <citation type="submission" date="2021-12" db="EMBL/GenBank/DDBJ databases">
        <title>Resequencing data analysis of finger millet.</title>
        <authorList>
            <person name="Hatakeyama M."/>
            <person name="Aluri S."/>
            <person name="Balachadran M.T."/>
            <person name="Sivarajan S.R."/>
            <person name="Poveda L."/>
            <person name="Shimizu-Inatsugi R."/>
            <person name="Schlapbach R."/>
            <person name="Sreeman S.M."/>
            <person name="Shimizu K.K."/>
        </authorList>
    </citation>
    <scope>NUCLEOTIDE SEQUENCE</scope>
</reference>
<organism evidence="1 2">
    <name type="scientific">Eleusine coracana subsp. coracana</name>
    <dbReference type="NCBI Taxonomy" id="191504"/>
    <lineage>
        <taxon>Eukaryota</taxon>
        <taxon>Viridiplantae</taxon>
        <taxon>Streptophyta</taxon>
        <taxon>Embryophyta</taxon>
        <taxon>Tracheophyta</taxon>
        <taxon>Spermatophyta</taxon>
        <taxon>Magnoliopsida</taxon>
        <taxon>Liliopsida</taxon>
        <taxon>Poales</taxon>
        <taxon>Poaceae</taxon>
        <taxon>PACMAD clade</taxon>
        <taxon>Chloridoideae</taxon>
        <taxon>Cynodonteae</taxon>
        <taxon>Eleusininae</taxon>
        <taxon>Eleusine</taxon>
    </lineage>
</organism>
<name>A0AAV5FD28_ELECO</name>
<evidence type="ECO:0000313" key="2">
    <source>
        <dbReference type="Proteomes" id="UP001054889"/>
    </source>
</evidence>
<reference evidence="1" key="1">
    <citation type="journal article" date="2018" name="DNA Res.">
        <title>Multiple hybrid de novo genome assembly of finger millet, an orphan allotetraploid crop.</title>
        <authorList>
            <person name="Hatakeyama M."/>
            <person name="Aluri S."/>
            <person name="Balachadran M.T."/>
            <person name="Sivarajan S.R."/>
            <person name="Patrignani A."/>
            <person name="Gruter S."/>
            <person name="Poveda L."/>
            <person name="Shimizu-Inatsugi R."/>
            <person name="Baeten J."/>
            <person name="Francoijs K.J."/>
            <person name="Nataraja K.N."/>
            <person name="Reddy Y.A.N."/>
            <person name="Phadnis S."/>
            <person name="Ravikumar R.L."/>
            <person name="Schlapbach R."/>
            <person name="Sreeman S.M."/>
            <person name="Shimizu K.K."/>
        </authorList>
    </citation>
    <scope>NUCLEOTIDE SEQUENCE</scope>
</reference>
<accession>A0AAV5FD28</accession>
<protein>
    <submittedName>
        <fullName evidence="1">Uncharacterized protein</fullName>
    </submittedName>
</protein>
<proteinExistence type="predicted"/>
<gene>
    <name evidence="1" type="primary">gb21422</name>
    <name evidence="1" type="ORF">PR202_gb21422</name>
</gene>
<keyword evidence="2" id="KW-1185">Reference proteome</keyword>